<keyword evidence="3" id="KW-1185">Reference proteome</keyword>
<gene>
    <name evidence="2" type="ORF">CQW49_15100</name>
</gene>
<feature type="domain" description="Aminoglycoside phosphotransferase" evidence="1">
    <location>
        <begin position="327"/>
        <end position="375"/>
    </location>
</feature>
<dbReference type="Proteomes" id="UP000230709">
    <property type="component" value="Chromosome"/>
</dbReference>
<dbReference type="SUPFAM" id="SSF56112">
    <property type="entry name" value="Protein kinase-like (PK-like)"/>
    <property type="match status" value="1"/>
</dbReference>
<organism evidence="2 3">
    <name type="scientific">Methylosinus trichosporium (strain ATCC 35070 / NCIMB 11131 / UNIQEM 75 / OB3b)</name>
    <dbReference type="NCBI Taxonomy" id="595536"/>
    <lineage>
        <taxon>Bacteria</taxon>
        <taxon>Pseudomonadati</taxon>
        <taxon>Pseudomonadota</taxon>
        <taxon>Alphaproteobacteria</taxon>
        <taxon>Hyphomicrobiales</taxon>
        <taxon>Methylocystaceae</taxon>
        <taxon>Methylosinus</taxon>
    </lineage>
</organism>
<dbReference type="Pfam" id="PF01636">
    <property type="entry name" value="APH"/>
    <property type="match status" value="1"/>
</dbReference>
<sequence length="491" mass="53979">MDGDRREVFCLGATLDSPVVRELENRSCVVHLATPDDVPVPVERLRAVLVCFTPADIEPYCAWVSTHVQTLADYGVRLELVSPDDATLGQVQSRVGPALKLASVRARTAPPVAALAENIARHFAGARPRMDLKIVVADEREPIRKADEPLFKRAFHLCREVTLVELTGGRSAARVFAAHMTVEGSEAGVWPQPAFVKLDRSDKVAREHANYRDYAERFIPFGLRPNIQALVAGAERSLLVGDFVDRSESLWDLAQREVAAQAVTSLIDETLRGWRDQGYASDPVSGSLAIAMRDAGLWNPEAIVAGYVEKAWEAGVRVTPADLMVTLSAMRQMWRHAPVHGDLHGENVRVRNGQAILIDLASVTKGPMTADLAALETWLAFELPLGVDASRFGDPEWTSQIDRLYAPSAFRHPPGPCAPAARLRWMAAVVRQLRTMGIAAQSCPTEYQTAVAVQLLRRCQWDDGPAADRFRRGYGYLTAVRLIEDANGGVR</sequence>
<protein>
    <recommendedName>
        <fullName evidence="1">Aminoglycoside phosphotransferase domain-containing protein</fullName>
    </recommendedName>
</protein>
<dbReference type="EMBL" id="CP023737">
    <property type="protein sequence ID" value="ATQ69054.1"/>
    <property type="molecule type" value="Genomic_DNA"/>
</dbReference>
<dbReference type="InterPro" id="IPR002575">
    <property type="entry name" value="Aminoglycoside_PTrfase"/>
</dbReference>
<evidence type="ECO:0000313" key="2">
    <source>
        <dbReference type="EMBL" id="ATQ69054.1"/>
    </source>
</evidence>
<evidence type="ECO:0000313" key="3">
    <source>
        <dbReference type="Proteomes" id="UP000230709"/>
    </source>
</evidence>
<accession>A0A2D2D253</accession>
<dbReference type="InterPro" id="IPR011009">
    <property type="entry name" value="Kinase-like_dom_sf"/>
</dbReference>
<proteinExistence type="predicted"/>
<reference evidence="3" key="1">
    <citation type="submission" date="2017-10" db="EMBL/GenBank/DDBJ databases">
        <title>Completed PacBio SMRT sequence of Methylosinus trichosporium OB3b reveals presence of a third large plasmid.</title>
        <authorList>
            <person name="Charles T.C."/>
            <person name="Lynch M.D.J."/>
            <person name="Heil J.R."/>
            <person name="Cheng J."/>
        </authorList>
    </citation>
    <scope>NUCLEOTIDE SEQUENCE [LARGE SCALE GENOMIC DNA]</scope>
    <source>
        <strain evidence="3">OB3b</strain>
    </source>
</reference>
<dbReference type="AlphaFoldDB" id="A0A2D2D253"/>
<dbReference type="RefSeq" id="WP_099831800.1">
    <property type="nucleotide sequence ID" value="NZ_CP023737.1"/>
</dbReference>
<name>A0A2D2D253_METT3</name>
<dbReference type="KEGG" id="mtw:CQW49_15100"/>
<evidence type="ECO:0000259" key="1">
    <source>
        <dbReference type="Pfam" id="PF01636"/>
    </source>
</evidence>
<dbReference type="STRING" id="595536.GCA_000178815_02161"/>